<dbReference type="Proteomes" id="UP000422108">
    <property type="component" value="Chromosome"/>
</dbReference>
<dbReference type="EMBL" id="AP021879">
    <property type="protein sequence ID" value="BBO88365.1"/>
    <property type="molecule type" value="Genomic_DNA"/>
</dbReference>
<keyword evidence="2" id="KW-1185">Reference proteome</keyword>
<name>A0A5K8A762_9BACT</name>
<evidence type="ECO:0000313" key="2">
    <source>
        <dbReference type="Proteomes" id="UP000422108"/>
    </source>
</evidence>
<accession>A0A5K8A762</accession>
<gene>
    <name evidence="1" type="ORF">DSCOOX_15450</name>
</gene>
<reference evidence="1 2" key="1">
    <citation type="submission" date="2019-11" db="EMBL/GenBank/DDBJ databases">
        <title>Comparative genomics of hydrocarbon-degrading Desulfosarcina strains.</title>
        <authorList>
            <person name="Watanabe M."/>
            <person name="Kojima H."/>
            <person name="Fukui M."/>
        </authorList>
    </citation>
    <scope>NUCLEOTIDE SEQUENCE [LARGE SCALE GENOMIC DNA]</scope>
    <source>
        <strain evidence="2">oXyS1</strain>
    </source>
</reference>
<organism evidence="1 2">
    <name type="scientific">Desulfosarcina ovata subsp. ovata</name>
    <dbReference type="NCBI Taxonomy" id="2752305"/>
    <lineage>
        <taxon>Bacteria</taxon>
        <taxon>Pseudomonadati</taxon>
        <taxon>Thermodesulfobacteriota</taxon>
        <taxon>Desulfobacteria</taxon>
        <taxon>Desulfobacterales</taxon>
        <taxon>Desulfosarcinaceae</taxon>
        <taxon>Desulfosarcina</taxon>
    </lineage>
</organism>
<sequence length="44" mass="5280">MKDKDFEQLPMDDRFLILLHKKIMDKTGSAKRRAKKYRAVRTIS</sequence>
<dbReference type="RefSeq" id="WP_269434894.1">
    <property type="nucleotide sequence ID" value="NZ_AP021879.1"/>
</dbReference>
<evidence type="ECO:0000313" key="1">
    <source>
        <dbReference type="EMBL" id="BBO88365.1"/>
    </source>
</evidence>
<dbReference type="AlphaFoldDB" id="A0A5K8A762"/>
<protein>
    <submittedName>
        <fullName evidence="1">Uncharacterized protein</fullName>
    </submittedName>
</protein>
<proteinExistence type="predicted"/>